<dbReference type="AlphaFoldDB" id="A0A565B0X2"/>
<name>A0A565B0X2_9BRAS</name>
<protein>
    <submittedName>
        <fullName evidence="1">Uncharacterized protein</fullName>
    </submittedName>
</protein>
<reference evidence="1" key="1">
    <citation type="submission" date="2019-07" db="EMBL/GenBank/DDBJ databases">
        <authorList>
            <person name="Dittberner H."/>
        </authorList>
    </citation>
    <scope>NUCLEOTIDE SEQUENCE [LARGE SCALE GENOMIC DNA]</scope>
</reference>
<organism evidence="1 2">
    <name type="scientific">Arabis nemorensis</name>
    <dbReference type="NCBI Taxonomy" id="586526"/>
    <lineage>
        <taxon>Eukaryota</taxon>
        <taxon>Viridiplantae</taxon>
        <taxon>Streptophyta</taxon>
        <taxon>Embryophyta</taxon>
        <taxon>Tracheophyta</taxon>
        <taxon>Spermatophyta</taxon>
        <taxon>Magnoliopsida</taxon>
        <taxon>eudicotyledons</taxon>
        <taxon>Gunneridae</taxon>
        <taxon>Pentapetalae</taxon>
        <taxon>rosids</taxon>
        <taxon>malvids</taxon>
        <taxon>Brassicales</taxon>
        <taxon>Brassicaceae</taxon>
        <taxon>Arabideae</taxon>
        <taxon>Arabis</taxon>
    </lineage>
</organism>
<dbReference type="EMBL" id="CABITT030000002">
    <property type="protein sequence ID" value="VVA94415.1"/>
    <property type="molecule type" value="Genomic_DNA"/>
</dbReference>
<keyword evidence="2" id="KW-1185">Reference proteome</keyword>
<accession>A0A565B0X2</accession>
<gene>
    <name evidence="1" type="ORF">ANE_LOCUS4860</name>
</gene>
<comment type="caution">
    <text evidence="1">The sequence shown here is derived from an EMBL/GenBank/DDBJ whole genome shotgun (WGS) entry which is preliminary data.</text>
</comment>
<dbReference type="Proteomes" id="UP000489600">
    <property type="component" value="Unassembled WGS sequence"/>
</dbReference>
<sequence>MGDGYDVLGWVWVVDLDVQGLRGLVSLGLGYGVASGEASEDESRSGGYRRFLSSLTPPFSLHASSVLGLLRLEFLRLFLVFLACALSEGVSVKLGYGARVLLFACSEAVVSLVCGKGMATLPLLRFFEGLDLLT</sequence>
<proteinExistence type="predicted"/>
<evidence type="ECO:0000313" key="2">
    <source>
        <dbReference type="Proteomes" id="UP000489600"/>
    </source>
</evidence>
<evidence type="ECO:0000313" key="1">
    <source>
        <dbReference type="EMBL" id="VVA94415.1"/>
    </source>
</evidence>